<reference evidence="3" key="2">
    <citation type="journal article" date="2016" name="PLoS ONE">
        <title>New Phylogenetic Groups of Torque Teno Virus Identified in Eastern Taiwan Indigenes.</title>
        <authorList>
            <person name="Hsiao K.L."/>
            <person name="Wang L.Y."/>
            <person name="Lin C.L."/>
            <person name="Liu H.F."/>
        </authorList>
    </citation>
    <scope>NUCLEOTIDE SEQUENCE</scope>
    <source>
        <strain evidence="3">TW53A26</strain>
    </source>
</reference>
<accession>E3NZK9</accession>
<organism evidence="3">
    <name type="scientific">Torque teno virus</name>
    <dbReference type="NCBI Taxonomy" id="68887"/>
    <lineage>
        <taxon>Viruses</taxon>
        <taxon>Monodnaviria</taxon>
        <taxon>Shotokuvirae</taxon>
        <taxon>Commensaviricota</taxon>
        <taxon>Cardeaviricetes</taxon>
        <taxon>Sanitavirales</taxon>
        <taxon>Anelloviridae</taxon>
    </lineage>
</organism>
<dbReference type="EMBL" id="FJ392113">
    <property type="protein sequence ID" value="ACR20271.1"/>
    <property type="molecule type" value="Genomic_DNA"/>
</dbReference>
<dbReference type="InterPro" id="IPR004118">
    <property type="entry name" value="HEV_TT_vir_Orf2/Gyrovir_Vp2_N"/>
</dbReference>
<feature type="compositionally biased region" description="Pro residues" evidence="1">
    <location>
        <begin position="96"/>
        <end position="107"/>
    </location>
</feature>
<feature type="compositionally biased region" description="Gly residues" evidence="1">
    <location>
        <begin position="137"/>
        <end position="152"/>
    </location>
</feature>
<evidence type="ECO:0000313" key="3">
    <source>
        <dbReference type="EMBL" id="ACR20271.1"/>
    </source>
</evidence>
<sequence length="196" mass="19601">MFLGRPWRKRRAAGKKGPLPLQAVRAASQERSDSAPLMACGPRGWMPPNFGGHERENAWSQSVVLSHDAFCGCDDPATHLTALLSGRQASRQSTPSAPPPRPPPPSPRQGQGSRSPPGRIRPSWSLPVAPPSEGPWLPGGGAGGGDGAGGDGAVSLAAAAGDGGDGGPGGVGGDGRGDADVADLLAALEGDVDAEG</sequence>
<evidence type="ECO:0000256" key="1">
    <source>
        <dbReference type="SAM" id="MobiDB-lite"/>
    </source>
</evidence>
<name>E3NZK9_9VIRU</name>
<feature type="region of interest" description="Disordered" evidence="1">
    <location>
        <begin position="1"/>
        <end position="41"/>
    </location>
</feature>
<feature type="compositionally biased region" description="Basic residues" evidence="1">
    <location>
        <begin position="1"/>
        <end position="14"/>
    </location>
</feature>
<feature type="region of interest" description="Disordered" evidence="1">
    <location>
        <begin position="86"/>
        <end position="178"/>
    </location>
</feature>
<feature type="compositionally biased region" description="Low complexity" evidence="1">
    <location>
        <begin position="108"/>
        <end position="118"/>
    </location>
</feature>
<reference evidence="3" key="1">
    <citation type="submission" date="2008-10" db="EMBL/GenBank/DDBJ databases">
        <authorList>
            <person name="Molnar K."/>
        </authorList>
    </citation>
    <scope>NUCLEOTIDE SEQUENCE</scope>
    <source>
        <strain evidence="3">TW53A26</strain>
    </source>
</reference>
<proteinExistence type="predicted"/>
<protein>
    <submittedName>
        <fullName evidence="3">ORF2</fullName>
    </submittedName>
</protein>
<feature type="domain" description="Hepatitis TT virus Orf2/Gyrovirus Vp2 N-terminal" evidence="2">
    <location>
        <begin position="54"/>
        <end position="102"/>
    </location>
</feature>
<dbReference type="Pfam" id="PF02957">
    <property type="entry name" value="TT_ORF2-like"/>
    <property type="match status" value="1"/>
</dbReference>
<evidence type="ECO:0000259" key="2">
    <source>
        <dbReference type="Pfam" id="PF02957"/>
    </source>
</evidence>
<feature type="compositionally biased region" description="Gly residues" evidence="1">
    <location>
        <begin position="161"/>
        <end position="174"/>
    </location>
</feature>